<dbReference type="PANTHER" id="PTHR11802:SF452">
    <property type="entry name" value="CARBOXYPEPTIDASE"/>
    <property type="match status" value="1"/>
</dbReference>
<dbReference type="Gene3D" id="3.40.50.1820">
    <property type="entry name" value="alpha/beta hydrolase"/>
    <property type="match status" value="1"/>
</dbReference>
<evidence type="ECO:0000256" key="1">
    <source>
        <dbReference type="ARBA" id="ARBA00009431"/>
    </source>
</evidence>
<dbReference type="PRINTS" id="PR00724">
    <property type="entry name" value="CRBOXYPTASEC"/>
</dbReference>
<proteinExistence type="inferred from homology"/>
<evidence type="ECO:0000256" key="3">
    <source>
        <dbReference type="ARBA" id="ARBA00022670"/>
    </source>
</evidence>
<dbReference type="PROSITE" id="PS00131">
    <property type="entry name" value="CARBOXYPEPT_SER_SER"/>
    <property type="match status" value="1"/>
</dbReference>
<accession>A0A067MV54</accession>
<keyword evidence="2 6" id="KW-0121">Carboxypeptidase</keyword>
<dbReference type="Gene3D" id="1.10.287.410">
    <property type="match status" value="1"/>
</dbReference>
<name>A0A067MV54_BOTB1</name>
<evidence type="ECO:0000256" key="2">
    <source>
        <dbReference type="ARBA" id="ARBA00022645"/>
    </source>
</evidence>
<dbReference type="GO" id="GO:0006508">
    <property type="term" value="P:proteolysis"/>
    <property type="evidence" value="ECO:0007669"/>
    <property type="project" value="UniProtKB-KW"/>
</dbReference>
<keyword evidence="4 6" id="KW-0378">Hydrolase</keyword>
<evidence type="ECO:0000256" key="6">
    <source>
        <dbReference type="RuleBase" id="RU361156"/>
    </source>
</evidence>
<dbReference type="AlphaFoldDB" id="A0A067MV54"/>
<dbReference type="Proteomes" id="UP000027195">
    <property type="component" value="Unassembled WGS sequence"/>
</dbReference>
<sequence>MRARNLLSVLPILQGALAVPHESREQLVLGFEGLVAESEAYTDFSHEIYGEIYRGAERLWGDVVKETKKVAHKAESVVEQWFESGREYIKDHADGIVYEVVTHPEFPEMRIRVTSPKLCDPHVTQYSGYLDIAEDKHLFFWFFESRSMPATDPLLLWLNGGPGCSSSTGLLFELGPCNIVNEGKSTEPNKWSWNNYANTLFLDQPVNVGYSWSDSETVNTTPIAAEDVYAFLELFLNRYPKYSKAPFHIAAESYGGHYAPNIASTVFKKNKALALAPNPRVKHINLASVMIGNGLTEPLTQFASIPEYACNGPYPIFDDPEGPQCQALRSKVPTCQRLIKSCYDYGSRWTCLPAALYCWSQMYGSAQQLGLNLYDVRRKCNRAEDGDLCYKELVWIETFMNNDSVKKELGVNPKLDFASCNMDVNKGFMMQGDSMHDSAALIPELLENGVRVLVYAGNADYMCNAIGNLQWMLNLESPFQDEFNKGPSQPWTALTTGKIAGEVRSAGGNGYSAGNFTYVSVFGAGHMVPSRYDQPEAAADLFVRWITDIPLALTKEELEVMNSPFGGLGPVLN</sequence>
<dbReference type="EMBL" id="KL198031">
    <property type="protein sequence ID" value="KDQ15747.1"/>
    <property type="molecule type" value="Genomic_DNA"/>
</dbReference>
<dbReference type="SUPFAM" id="SSF53474">
    <property type="entry name" value="alpha/beta-Hydrolases"/>
    <property type="match status" value="1"/>
</dbReference>
<dbReference type="InterPro" id="IPR018202">
    <property type="entry name" value="Ser_caboxypep_ser_AS"/>
</dbReference>
<dbReference type="InterPro" id="IPR001563">
    <property type="entry name" value="Peptidase_S10"/>
</dbReference>
<dbReference type="HOGENOM" id="CLU_008523_10_4_1"/>
<keyword evidence="3 6" id="KW-0645">Protease</keyword>
<dbReference type="GO" id="GO:0000324">
    <property type="term" value="C:fungal-type vacuole"/>
    <property type="evidence" value="ECO:0007669"/>
    <property type="project" value="TreeGrafter"/>
</dbReference>
<keyword evidence="5" id="KW-0325">Glycoprotein</keyword>
<evidence type="ECO:0000313" key="8">
    <source>
        <dbReference type="Proteomes" id="UP000027195"/>
    </source>
</evidence>
<dbReference type="PANTHER" id="PTHR11802">
    <property type="entry name" value="SERINE PROTEASE FAMILY S10 SERINE CARBOXYPEPTIDASE"/>
    <property type="match status" value="1"/>
</dbReference>
<organism evidence="7 8">
    <name type="scientific">Botryobasidium botryosum (strain FD-172 SS1)</name>
    <dbReference type="NCBI Taxonomy" id="930990"/>
    <lineage>
        <taxon>Eukaryota</taxon>
        <taxon>Fungi</taxon>
        <taxon>Dikarya</taxon>
        <taxon>Basidiomycota</taxon>
        <taxon>Agaricomycotina</taxon>
        <taxon>Agaricomycetes</taxon>
        <taxon>Cantharellales</taxon>
        <taxon>Botryobasidiaceae</taxon>
        <taxon>Botryobasidium</taxon>
    </lineage>
</organism>
<dbReference type="InterPro" id="IPR029058">
    <property type="entry name" value="AB_hydrolase_fold"/>
</dbReference>
<dbReference type="EC" id="3.4.16.-" evidence="6"/>
<keyword evidence="8" id="KW-1185">Reference proteome</keyword>
<protein>
    <recommendedName>
        <fullName evidence="6">Carboxypeptidase</fullName>
        <ecNumber evidence="6">3.4.16.-</ecNumber>
    </recommendedName>
</protein>
<evidence type="ECO:0000313" key="7">
    <source>
        <dbReference type="EMBL" id="KDQ15747.1"/>
    </source>
</evidence>
<dbReference type="STRING" id="930990.A0A067MV54"/>
<keyword evidence="6" id="KW-0732">Signal</keyword>
<evidence type="ECO:0000256" key="4">
    <source>
        <dbReference type="ARBA" id="ARBA00022801"/>
    </source>
</evidence>
<evidence type="ECO:0000256" key="5">
    <source>
        <dbReference type="ARBA" id="ARBA00023180"/>
    </source>
</evidence>
<reference evidence="8" key="1">
    <citation type="journal article" date="2014" name="Proc. Natl. Acad. Sci. U.S.A.">
        <title>Extensive sampling of basidiomycete genomes demonstrates inadequacy of the white-rot/brown-rot paradigm for wood decay fungi.</title>
        <authorList>
            <person name="Riley R."/>
            <person name="Salamov A.A."/>
            <person name="Brown D.W."/>
            <person name="Nagy L.G."/>
            <person name="Floudas D."/>
            <person name="Held B.W."/>
            <person name="Levasseur A."/>
            <person name="Lombard V."/>
            <person name="Morin E."/>
            <person name="Otillar R."/>
            <person name="Lindquist E.A."/>
            <person name="Sun H."/>
            <person name="LaButti K.M."/>
            <person name="Schmutz J."/>
            <person name="Jabbour D."/>
            <person name="Luo H."/>
            <person name="Baker S.E."/>
            <person name="Pisabarro A.G."/>
            <person name="Walton J.D."/>
            <person name="Blanchette R.A."/>
            <person name="Henrissat B."/>
            <person name="Martin F."/>
            <person name="Cullen D."/>
            <person name="Hibbett D.S."/>
            <person name="Grigoriev I.V."/>
        </authorList>
    </citation>
    <scope>NUCLEOTIDE SEQUENCE [LARGE SCALE GENOMIC DNA]</scope>
    <source>
        <strain evidence="8">FD-172 SS1</strain>
    </source>
</reference>
<dbReference type="OrthoDB" id="443318at2759"/>
<dbReference type="InParanoid" id="A0A067MV54"/>
<gene>
    <name evidence="7" type="ORF">BOTBODRAFT_173814</name>
</gene>
<feature type="signal peptide" evidence="6">
    <location>
        <begin position="1"/>
        <end position="18"/>
    </location>
</feature>
<dbReference type="Pfam" id="PF00450">
    <property type="entry name" value="Peptidase_S10"/>
    <property type="match status" value="1"/>
</dbReference>
<dbReference type="GO" id="GO:0004185">
    <property type="term" value="F:serine-type carboxypeptidase activity"/>
    <property type="evidence" value="ECO:0007669"/>
    <property type="project" value="UniProtKB-UniRule"/>
</dbReference>
<comment type="similarity">
    <text evidence="1 6">Belongs to the peptidase S10 family.</text>
</comment>
<feature type="chain" id="PRO_5006512171" description="Carboxypeptidase" evidence="6">
    <location>
        <begin position="19"/>
        <end position="573"/>
    </location>
</feature>